<dbReference type="InterPro" id="IPR029058">
    <property type="entry name" value="AB_hydrolase_fold"/>
</dbReference>
<dbReference type="Gene3D" id="3.40.50.1820">
    <property type="entry name" value="alpha/beta hydrolase"/>
    <property type="match status" value="1"/>
</dbReference>
<keyword evidence="3" id="KW-1185">Reference proteome</keyword>
<dbReference type="EMBL" id="CAUOFW020009313">
    <property type="protein sequence ID" value="CAK9185441.1"/>
    <property type="molecule type" value="Genomic_DNA"/>
</dbReference>
<dbReference type="PANTHER" id="PTHR10992:SF1066">
    <property type="entry name" value="METHYL JASMONATE ESTERASE 1"/>
    <property type="match status" value="1"/>
</dbReference>
<name>A0ABC8UWI6_9AQUA</name>
<evidence type="ECO:0000259" key="1">
    <source>
        <dbReference type="Pfam" id="PF12697"/>
    </source>
</evidence>
<dbReference type="Proteomes" id="UP001642360">
    <property type="component" value="Unassembled WGS sequence"/>
</dbReference>
<feature type="domain" description="AB hydrolase-1" evidence="1">
    <location>
        <begin position="33"/>
        <end position="209"/>
    </location>
</feature>
<evidence type="ECO:0000313" key="3">
    <source>
        <dbReference type="Proteomes" id="UP001642360"/>
    </source>
</evidence>
<reference evidence="2 3" key="1">
    <citation type="submission" date="2024-02" db="EMBL/GenBank/DDBJ databases">
        <authorList>
            <person name="Vignale AGUSTIN F."/>
            <person name="Sosa J E."/>
            <person name="Modenutti C."/>
        </authorList>
    </citation>
    <scope>NUCLEOTIDE SEQUENCE [LARGE SCALE GENOMIC DNA]</scope>
</reference>
<dbReference type="Pfam" id="PF12697">
    <property type="entry name" value="Abhydrolase_6"/>
    <property type="match status" value="1"/>
</dbReference>
<dbReference type="SUPFAM" id="SSF53474">
    <property type="entry name" value="alpha/beta-Hydrolases"/>
    <property type="match status" value="1"/>
</dbReference>
<sequence>MAACGIHPKRHDQVPSISNYFEPLMEFMAALPSEEKVVLVGHSMGGVSIAVAMERFPDKIAVAVFLTAVMPGPDFDLLTINQKFNRDLDSYMDCKFTFDQGPDKPPTSLLFGPEFLSTKLYQLSPPEDLSLATLLMRPFSIYDEIELARESIVTKEKFGSVPRVYFVGDQDKVIKEEFQRWMIENNPTDEVIVIRSSDHMVMFSKPKELSSYLQGIVKKYC</sequence>
<dbReference type="GO" id="GO:0016787">
    <property type="term" value="F:hydrolase activity"/>
    <property type="evidence" value="ECO:0007669"/>
    <property type="project" value="UniProtKB-ARBA"/>
</dbReference>
<protein>
    <recommendedName>
        <fullName evidence="1">AB hydrolase-1 domain-containing protein</fullName>
    </recommendedName>
</protein>
<comment type="caution">
    <text evidence="2">The sequence shown here is derived from an EMBL/GenBank/DDBJ whole genome shotgun (WGS) entry which is preliminary data.</text>
</comment>
<dbReference type="AlphaFoldDB" id="A0ABC8UWI6"/>
<dbReference type="InterPro" id="IPR045889">
    <property type="entry name" value="MES/HNL"/>
</dbReference>
<dbReference type="PANTHER" id="PTHR10992">
    <property type="entry name" value="METHYLESTERASE FAMILY MEMBER"/>
    <property type="match status" value="1"/>
</dbReference>
<organism evidence="2 3">
    <name type="scientific">Ilex paraguariensis</name>
    <name type="common">yerba mate</name>
    <dbReference type="NCBI Taxonomy" id="185542"/>
    <lineage>
        <taxon>Eukaryota</taxon>
        <taxon>Viridiplantae</taxon>
        <taxon>Streptophyta</taxon>
        <taxon>Embryophyta</taxon>
        <taxon>Tracheophyta</taxon>
        <taxon>Spermatophyta</taxon>
        <taxon>Magnoliopsida</taxon>
        <taxon>eudicotyledons</taxon>
        <taxon>Gunneridae</taxon>
        <taxon>Pentapetalae</taxon>
        <taxon>asterids</taxon>
        <taxon>campanulids</taxon>
        <taxon>Aquifoliales</taxon>
        <taxon>Aquifoliaceae</taxon>
        <taxon>Ilex</taxon>
    </lineage>
</organism>
<dbReference type="InterPro" id="IPR000073">
    <property type="entry name" value="AB_hydrolase_1"/>
</dbReference>
<gene>
    <name evidence="2" type="ORF">ILEXP_LOCUS55840</name>
</gene>
<accession>A0ABC8UWI6</accession>
<evidence type="ECO:0000313" key="2">
    <source>
        <dbReference type="EMBL" id="CAK9185441.1"/>
    </source>
</evidence>
<proteinExistence type="predicted"/>